<keyword evidence="3" id="KW-1185">Reference proteome</keyword>
<dbReference type="AlphaFoldDB" id="A0A5B0WR85"/>
<feature type="compositionally biased region" description="Gly residues" evidence="1">
    <location>
        <begin position="37"/>
        <end position="47"/>
    </location>
</feature>
<name>A0A5B0WR85_9GAMM</name>
<evidence type="ECO:0000313" key="3">
    <source>
        <dbReference type="Proteomes" id="UP000323708"/>
    </source>
</evidence>
<evidence type="ECO:0000256" key="1">
    <source>
        <dbReference type="SAM" id="MobiDB-lite"/>
    </source>
</evidence>
<gene>
    <name evidence="2" type="ORF">F0M18_17295</name>
</gene>
<organism evidence="2 3">
    <name type="scientific">Pseudohalioglobus sediminis</name>
    <dbReference type="NCBI Taxonomy" id="2606449"/>
    <lineage>
        <taxon>Bacteria</taxon>
        <taxon>Pseudomonadati</taxon>
        <taxon>Pseudomonadota</taxon>
        <taxon>Gammaproteobacteria</taxon>
        <taxon>Cellvibrionales</taxon>
        <taxon>Halieaceae</taxon>
        <taxon>Pseudohalioglobus</taxon>
    </lineage>
</organism>
<reference evidence="2 3" key="1">
    <citation type="submission" date="2019-09" db="EMBL/GenBank/DDBJ databases">
        <authorList>
            <person name="Chen X.-Y."/>
        </authorList>
    </citation>
    <scope>NUCLEOTIDE SEQUENCE [LARGE SCALE GENOMIC DNA]</scope>
    <source>
        <strain evidence="2 3">NY5</strain>
    </source>
</reference>
<sequence>MSKKTDSQAPRQPVDKTRATYSSPRLTRFGPVQGLTLGSGGSLGDGGVNMNRADMQMMM</sequence>
<accession>A0A5B0WR85</accession>
<protein>
    <submittedName>
        <fullName evidence="2">Uncharacterized protein</fullName>
    </submittedName>
</protein>
<proteinExistence type="predicted"/>
<dbReference type="EMBL" id="VTUX01000009">
    <property type="protein sequence ID" value="KAA1188958.1"/>
    <property type="molecule type" value="Genomic_DNA"/>
</dbReference>
<feature type="region of interest" description="Disordered" evidence="1">
    <location>
        <begin position="1"/>
        <end position="59"/>
    </location>
</feature>
<comment type="caution">
    <text evidence="2">The sequence shown here is derived from an EMBL/GenBank/DDBJ whole genome shotgun (WGS) entry which is preliminary data.</text>
</comment>
<evidence type="ECO:0000313" key="2">
    <source>
        <dbReference type="EMBL" id="KAA1188958.1"/>
    </source>
</evidence>
<dbReference type="Proteomes" id="UP000323708">
    <property type="component" value="Unassembled WGS sequence"/>
</dbReference>
<dbReference type="RefSeq" id="WP_149612721.1">
    <property type="nucleotide sequence ID" value="NZ_VTUX01000009.1"/>
</dbReference>